<dbReference type="GO" id="GO:0006338">
    <property type="term" value="P:chromatin remodeling"/>
    <property type="evidence" value="ECO:0007669"/>
    <property type="project" value="InterPro"/>
</dbReference>
<feature type="domain" description="PHD-type" evidence="6">
    <location>
        <begin position="673"/>
        <end position="723"/>
    </location>
</feature>
<dbReference type="Pfam" id="PF00628">
    <property type="entry name" value="PHD"/>
    <property type="match status" value="1"/>
</dbReference>
<dbReference type="EMBL" id="JAAWWB010000011">
    <property type="protein sequence ID" value="KAG6771472.1"/>
    <property type="molecule type" value="Genomic_DNA"/>
</dbReference>
<keyword evidence="9" id="KW-1185">Reference proteome</keyword>
<protein>
    <recommendedName>
        <fullName evidence="10">PHD-type domain-containing protein</fullName>
    </recommendedName>
</protein>
<dbReference type="InterPro" id="IPR011124">
    <property type="entry name" value="Znf_CW"/>
</dbReference>
<sequence>MLIQSFLSTSIECTPFHVSDQGKQDLFCDWMPGTEIWQMCSKCHEHCHNCCKDAASNTEEKEINNYSCLLSFPRGPHPPTIIKMSESSAPSFVYCRRKLQGNSIEFLSAIAKRSGEDCPYVINPDGPSVAVKEHCVVSEDEHETGTVRVPLMPPILCNGVDCSCPFSFGRSTQLASVSSVSESAATNFVYGKTKLRQNSVSFLSAMAKTSGEDCLSVISSDGPSAARKEQRLISIHVCGAAVVPRPPVCNIADSPCPLSSQRSPQLPTVSKMSESSACNFVYSRKKLRGNSASFLSEQVPAMAKRSGGEDCLSLISSDGPSAARKEQCLTSQHEHGAALMPPPTVYNKDDSPCQLCLQRSQLPTASTMSEISACNFIHSRRRTGGKSVTFLSAEVPGIMKRSREDCLSVISSDGPSLAAEEARVVSQDHRDQHERGTGGALMPPPIAYNSDDSRCRLSLQGSPQLPTSSTMSEISAHNFVYSRRKLRGNSATFLSAQVPGITKRSREDCLSIISSDGPSLVVEEARVVSQDQFERGTGGALPGPPLVCYGEPHVSKSESSSGCSLVEDLVSDEATKKSRPKIIEVDSINDSCSSSKSNMELVSDSTKTEGDDNGECSSSIIVAAEVTGEDQSENDQCISILRRQGAFEGVWPGKTHASTKSIGDGSGSGSSSSRPCKKCFRKGSPVKMLICDNCEDSFHISCCNPRVKRIPVDEWLCRSCWKKKRIIPKETISRKSLNIIGDMGRCRDASSTGESNPIALMLRDTEPYTGGVRVGKGFQVDIPDWSGPIINDIDIIGKPLVLEPSYFVSLFELKSNKSSKLGSIGNWLQCKQVIDDAAEGGNVTICGKWRRAPLFEVQTAVWECFCCVFWDPIHADCAAPQELETDEVMKQIKYIQMAVMKVRIYYTNYSAVQSRHMVRVGRTLNLIIEHGLGGSINKCGIKLTLRPRIAAKHQKLRRASIGDPMDD</sequence>
<evidence type="ECO:0000256" key="4">
    <source>
        <dbReference type="PROSITE-ProRule" id="PRU00146"/>
    </source>
</evidence>
<organism evidence="8 9">
    <name type="scientific">Populus tomentosa</name>
    <name type="common">Chinese white poplar</name>
    <dbReference type="NCBI Taxonomy" id="118781"/>
    <lineage>
        <taxon>Eukaryota</taxon>
        <taxon>Viridiplantae</taxon>
        <taxon>Streptophyta</taxon>
        <taxon>Embryophyta</taxon>
        <taxon>Tracheophyta</taxon>
        <taxon>Spermatophyta</taxon>
        <taxon>Magnoliopsida</taxon>
        <taxon>eudicotyledons</taxon>
        <taxon>Gunneridae</taxon>
        <taxon>Pentapetalae</taxon>
        <taxon>rosids</taxon>
        <taxon>fabids</taxon>
        <taxon>Malpighiales</taxon>
        <taxon>Salicaceae</taxon>
        <taxon>Saliceae</taxon>
        <taxon>Populus</taxon>
    </lineage>
</organism>
<dbReference type="InterPro" id="IPR019787">
    <property type="entry name" value="Znf_PHD-finger"/>
</dbReference>
<keyword evidence="2 4" id="KW-0863">Zinc-finger</keyword>
<keyword evidence="3" id="KW-0862">Zinc</keyword>
<dbReference type="InterPro" id="IPR047171">
    <property type="entry name" value="BAZ1A"/>
</dbReference>
<evidence type="ECO:0000259" key="7">
    <source>
        <dbReference type="PROSITE" id="PS51050"/>
    </source>
</evidence>
<keyword evidence="1" id="KW-0479">Metal-binding</keyword>
<gene>
    <name evidence="8" type="ORF">POTOM_022834</name>
</gene>
<dbReference type="GO" id="GO:0006355">
    <property type="term" value="P:regulation of DNA-templated transcription"/>
    <property type="evidence" value="ECO:0007669"/>
    <property type="project" value="TreeGrafter"/>
</dbReference>
<dbReference type="PROSITE" id="PS51050">
    <property type="entry name" value="ZF_CW"/>
    <property type="match status" value="1"/>
</dbReference>
<evidence type="ECO:0000259" key="6">
    <source>
        <dbReference type="PROSITE" id="PS50016"/>
    </source>
</evidence>
<dbReference type="InterPro" id="IPR001965">
    <property type="entry name" value="Znf_PHD"/>
</dbReference>
<dbReference type="GO" id="GO:0045740">
    <property type="term" value="P:positive regulation of DNA replication"/>
    <property type="evidence" value="ECO:0007669"/>
    <property type="project" value="TreeGrafter"/>
</dbReference>
<dbReference type="PROSITE" id="PS01359">
    <property type="entry name" value="ZF_PHD_1"/>
    <property type="match status" value="1"/>
</dbReference>
<evidence type="ECO:0000313" key="9">
    <source>
        <dbReference type="Proteomes" id="UP000886885"/>
    </source>
</evidence>
<name>A0A8X8CYY1_POPTO</name>
<evidence type="ECO:0008006" key="10">
    <source>
        <dbReference type="Google" id="ProtNLM"/>
    </source>
</evidence>
<dbReference type="GO" id="GO:0000228">
    <property type="term" value="C:nuclear chromosome"/>
    <property type="evidence" value="ECO:0007669"/>
    <property type="project" value="TreeGrafter"/>
</dbReference>
<dbReference type="Proteomes" id="UP000886885">
    <property type="component" value="Chromosome 6A"/>
</dbReference>
<reference evidence="8" key="1">
    <citation type="journal article" date="2020" name="bioRxiv">
        <title>Hybrid origin of Populus tomentosa Carr. identified through genome sequencing and phylogenomic analysis.</title>
        <authorList>
            <person name="An X."/>
            <person name="Gao K."/>
            <person name="Chen Z."/>
            <person name="Li J."/>
            <person name="Yang X."/>
            <person name="Yang X."/>
            <person name="Zhou J."/>
            <person name="Guo T."/>
            <person name="Zhao T."/>
            <person name="Huang S."/>
            <person name="Miao D."/>
            <person name="Khan W.U."/>
            <person name="Rao P."/>
            <person name="Ye M."/>
            <person name="Lei B."/>
            <person name="Liao W."/>
            <person name="Wang J."/>
            <person name="Ji L."/>
            <person name="Li Y."/>
            <person name="Guo B."/>
            <person name="Mustafa N.S."/>
            <person name="Li S."/>
            <person name="Yun Q."/>
            <person name="Keller S.R."/>
            <person name="Mao J."/>
            <person name="Zhang R."/>
            <person name="Strauss S.H."/>
        </authorList>
    </citation>
    <scope>NUCLEOTIDE SEQUENCE</scope>
    <source>
        <strain evidence="8">GM15</strain>
        <tissue evidence="8">Leaf</tissue>
    </source>
</reference>
<feature type="region of interest" description="Disordered" evidence="5">
    <location>
        <begin position="653"/>
        <end position="674"/>
    </location>
</feature>
<evidence type="ECO:0000313" key="8">
    <source>
        <dbReference type="EMBL" id="KAG6771472.1"/>
    </source>
</evidence>
<dbReference type="InterPro" id="IPR019786">
    <property type="entry name" value="Zinc_finger_PHD-type_CS"/>
</dbReference>
<dbReference type="PANTHER" id="PTHR46510:SF1">
    <property type="entry name" value="BROMODOMAIN ADJACENT TO ZINC FINGER DOMAIN PROTEIN 1A"/>
    <property type="match status" value="1"/>
</dbReference>
<proteinExistence type="predicted"/>
<dbReference type="AlphaFoldDB" id="A0A8X8CYY1"/>
<feature type="domain" description="CW-type" evidence="7">
    <location>
        <begin position="821"/>
        <end position="885"/>
    </location>
</feature>
<evidence type="ECO:0000256" key="2">
    <source>
        <dbReference type="ARBA" id="ARBA00022771"/>
    </source>
</evidence>
<dbReference type="SMART" id="SM00249">
    <property type="entry name" value="PHD"/>
    <property type="match status" value="1"/>
</dbReference>
<evidence type="ECO:0000256" key="1">
    <source>
        <dbReference type="ARBA" id="ARBA00022723"/>
    </source>
</evidence>
<dbReference type="FunFam" id="3.30.40.100:FF:000005">
    <property type="entry name" value="uncharacterized protein LOC106759733 isoform X4"/>
    <property type="match status" value="1"/>
</dbReference>
<evidence type="ECO:0000256" key="3">
    <source>
        <dbReference type="ARBA" id="ARBA00022833"/>
    </source>
</evidence>
<comment type="caution">
    <text evidence="8">The sequence shown here is derived from an EMBL/GenBank/DDBJ whole genome shotgun (WGS) entry which is preliminary data.</text>
</comment>
<dbReference type="GO" id="GO:0003677">
    <property type="term" value="F:DNA binding"/>
    <property type="evidence" value="ECO:0007669"/>
    <property type="project" value="TreeGrafter"/>
</dbReference>
<dbReference type="PANTHER" id="PTHR46510">
    <property type="entry name" value="BROMODOMAIN ADJACENT TO ZINC FINGER DOMAIN PROTEIN 1A"/>
    <property type="match status" value="1"/>
</dbReference>
<dbReference type="GO" id="GO:0008270">
    <property type="term" value="F:zinc ion binding"/>
    <property type="evidence" value="ECO:0007669"/>
    <property type="project" value="UniProtKB-KW"/>
</dbReference>
<dbReference type="PROSITE" id="PS50016">
    <property type="entry name" value="ZF_PHD_2"/>
    <property type="match status" value="1"/>
</dbReference>
<dbReference type="GO" id="GO:0031445">
    <property type="term" value="P:regulation of heterochromatin formation"/>
    <property type="evidence" value="ECO:0007669"/>
    <property type="project" value="TreeGrafter"/>
</dbReference>
<dbReference type="GO" id="GO:0008623">
    <property type="term" value="C:CHRAC"/>
    <property type="evidence" value="ECO:0007669"/>
    <property type="project" value="TreeGrafter"/>
</dbReference>
<dbReference type="OrthoDB" id="787137at2759"/>
<evidence type="ECO:0000256" key="5">
    <source>
        <dbReference type="SAM" id="MobiDB-lite"/>
    </source>
</evidence>
<accession>A0A8X8CYY1</accession>